<evidence type="ECO:0000313" key="5">
    <source>
        <dbReference type="Proteomes" id="UP000316079"/>
    </source>
</evidence>
<dbReference type="PANTHER" id="PTHR14343">
    <property type="entry name" value="VWFA DOMAIN-CONTAINING PROTEIN"/>
    <property type="match status" value="1"/>
</dbReference>
<proteinExistence type="predicted"/>
<evidence type="ECO:0000256" key="1">
    <source>
        <dbReference type="SAM" id="MobiDB-lite"/>
    </source>
</evidence>
<dbReference type="InterPro" id="IPR032770">
    <property type="entry name" value="DUF4537"/>
</dbReference>
<feature type="region of interest" description="Disordered" evidence="1">
    <location>
        <begin position="377"/>
        <end position="399"/>
    </location>
</feature>
<organism evidence="4 5">
    <name type="scientific">Danionella cerebrum</name>
    <dbReference type="NCBI Taxonomy" id="2873325"/>
    <lineage>
        <taxon>Eukaryota</taxon>
        <taxon>Metazoa</taxon>
        <taxon>Chordata</taxon>
        <taxon>Craniata</taxon>
        <taxon>Vertebrata</taxon>
        <taxon>Euteleostomi</taxon>
        <taxon>Actinopterygii</taxon>
        <taxon>Neopterygii</taxon>
        <taxon>Teleostei</taxon>
        <taxon>Ostariophysi</taxon>
        <taxon>Cypriniformes</taxon>
        <taxon>Danionidae</taxon>
        <taxon>Danioninae</taxon>
        <taxon>Danionella</taxon>
    </lineage>
</organism>
<gene>
    <name evidence="4" type="ORF">DNTS_032322</name>
</gene>
<name>A0A553QID2_9TELE</name>
<sequence length="509" mass="56700">MSSHQESQSLSILPLLMGSGINITFILECSERMNGFLGEVKNLIIQTIISKASFRDSLFNIISFSYKATTWSSHMLPCSSSVVYEAVRWIHTLQPSPGSNLHTALALAFSDPACQSIYLVIGSLPDNPTQCLASLTTLVTRPVHTFYISDKTSMSLDVSDFLQCLTSITRGTCYTMSINSAGRVKNAREHMYLVEFDGPTGSSFMDVLNTVQPTLQPDIVNLSIGHGHSIAPGDTVLAPREKEIKRYEPGRVIYGIELRDSLQGNQGVQVIFWNGVRAHISKELAVWIPSSHYEQILKDLQHLTACCCLRVSHCATRNSLEFPYLPSNHCCLPTIRLCHCPVNRQYPLFIPPPLNKQMKDELERKVDLQLRELHTRLASSSDSDDSEEDITDAKSSPSKLIDRSINTEISCLRKTHAQAESRPAWRYWKRGSAEPHHKQPGRSVKSQNVHHSWAEDTGDSGSFMDNSLMTNHSSVFKLVLNSPKQGVSMRHILKSAEPKTSPSPIIAAN</sequence>
<evidence type="ECO:0000259" key="2">
    <source>
        <dbReference type="Pfam" id="PF13768"/>
    </source>
</evidence>
<protein>
    <submittedName>
        <fullName evidence="4">Uncharacterized protein</fullName>
    </submittedName>
</protein>
<dbReference type="PANTHER" id="PTHR14343:SF3">
    <property type="entry name" value="SIMILAR TO PREDICTED GENE ICRFP703B1614Q5.5"/>
    <property type="match status" value="1"/>
</dbReference>
<feature type="domain" description="DUF4537" evidence="3">
    <location>
        <begin position="188"/>
        <end position="298"/>
    </location>
</feature>
<feature type="domain" description="VWFA" evidence="2">
    <location>
        <begin position="22"/>
        <end position="172"/>
    </location>
</feature>
<dbReference type="Pfam" id="PF13768">
    <property type="entry name" value="VWA_3"/>
    <property type="match status" value="1"/>
</dbReference>
<dbReference type="SUPFAM" id="SSF53300">
    <property type="entry name" value="vWA-like"/>
    <property type="match status" value="1"/>
</dbReference>
<dbReference type="Pfam" id="PF15057">
    <property type="entry name" value="DUF4537"/>
    <property type="match status" value="1"/>
</dbReference>
<keyword evidence="5" id="KW-1185">Reference proteome</keyword>
<dbReference type="AlphaFoldDB" id="A0A553QID2"/>
<feature type="non-terminal residue" evidence="4">
    <location>
        <position position="509"/>
    </location>
</feature>
<reference evidence="4 5" key="1">
    <citation type="journal article" date="2019" name="Sci. Data">
        <title>Hybrid genome assembly and annotation of Danionella translucida.</title>
        <authorList>
            <person name="Kadobianskyi M."/>
            <person name="Schulze L."/>
            <person name="Schuelke M."/>
            <person name="Judkewitz B."/>
        </authorList>
    </citation>
    <scope>NUCLEOTIDE SEQUENCE [LARGE SCALE GENOMIC DNA]</scope>
    <source>
        <strain evidence="4 5">Bolton</strain>
    </source>
</reference>
<evidence type="ECO:0000259" key="3">
    <source>
        <dbReference type="Pfam" id="PF15057"/>
    </source>
</evidence>
<comment type="caution">
    <text evidence="4">The sequence shown here is derived from an EMBL/GenBank/DDBJ whole genome shotgun (WGS) entry which is preliminary data.</text>
</comment>
<dbReference type="InterPro" id="IPR002035">
    <property type="entry name" value="VWF_A"/>
</dbReference>
<dbReference type="InterPro" id="IPR036465">
    <property type="entry name" value="vWFA_dom_sf"/>
</dbReference>
<accession>A0A553QID2</accession>
<dbReference type="OrthoDB" id="6241467at2759"/>
<evidence type="ECO:0000313" key="4">
    <source>
        <dbReference type="EMBL" id="TRY89695.1"/>
    </source>
</evidence>
<feature type="region of interest" description="Disordered" evidence="1">
    <location>
        <begin position="431"/>
        <end position="458"/>
    </location>
</feature>
<dbReference type="EMBL" id="SRMA01025941">
    <property type="protein sequence ID" value="TRY89695.1"/>
    <property type="molecule type" value="Genomic_DNA"/>
</dbReference>
<dbReference type="Proteomes" id="UP000316079">
    <property type="component" value="Unassembled WGS sequence"/>
</dbReference>